<proteinExistence type="predicted"/>
<dbReference type="SUPFAM" id="SSF54593">
    <property type="entry name" value="Glyoxalase/Bleomycin resistance protein/Dihydroxybiphenyl dioxygenase"/>
    <property type="match status" value="1"/>
</dbReference>
<evidence type="ECO:0000313" key="2">
    <source>
        <dbReference type="Proteomes" id="UP000281691"/>
    </source>
</evidence>
<protein>
    <recommendedName>
        <fullName evidence="3">VOC family protein</fullName>
    </recommendedName>
</protein>
<dbReference type="Proteomes" id="UP000281691">
    <property type="component" value="Unassembled WGS sequence"/>
</dbReference>
<evidence type="ECO:0000313" key="1">
    <source>
        <dbReference type="EMBL" id="RPE82789.1"/>
    </source>
</evidence>
<comment type="caution">
    <text evidence="1">The sequence shown here is derived from an EMBL/GenBank/DDBJ whole genome shotgun (WGS) entry which is preliminary data.</text>
</comment>
<dbReference type="GO" id="GO:0005829">
    <property type="term" value="C:cytosol"/>
    <property type="evidence" value="ECO:0007669"/>
    <property type="project" value="TreeGrafter"/>
</dbReference>
<evidence type="ECO:0008006" key="3">
    <source>
        <dbReference type="Google" id="ProtNLM"/>
    </source>
</evidence>
<dbReference type="Gene3D" id="3.10.180.10">
    <property type="entry name" value="2,3-Dihydroxybiphenyl 1,2-Dioxygenase, domain 1"/>
    <property type="match status" value="1"/>
</dbReference>
<name>A0A3N4VS87_9PAST</name>
<dbReference type="AlphaFoldDB" id="A0A3N4VS87"/>
<dbReference type="InterPro" id="IPR010393">
    <property type="entry name" value="DUF991_YecM-like"/>
</dbReference>
<dbReference type="Pfam" id="PF06185">
    <property type="entry name" value="YecM"/>
    <property type="match status" value="1"/>
</dbReference>
<organism evidence="1 2">
    <name type="scientific">Vespertiliibacter pulmonis</name>
    <dbReference type="NCBI Taxonomy" id="1443036"/>
    <lineage>
        <taxon>Bacteria</taxon>
        <taxon>Pseudomonadati</taxon>
        <taxon>Pseudomonadota</taxon>
        <taxon>Gammaproteobacteria</taxon>
        <taxon>Pasteurellales</taxon>
        <taxon>Pasteurellaceae</taxon>
        <taxon>Vespertiliibacter</taxon>
    </lineage>
</organism>
<dbReference type="PANTHER" id="PTHR37519:SF1">
    <property type="entry name" value="DIHYDROXYBIPHENYL DIOXYGENASE DOMAIN-CONTAINING PROTEIN"/>
    <property type="match status" value="1"/>
</dbReference>
<dbReference type="NCBIfam" id="NF008680">
    <property type="entry name" value="PRK11700.1-3"/>
    <property type="match status" value="1"/>
</dbReference>
<keyword evidence="2" id="KW-1185">Reference proteome</keyword>
<sequence length="208" mass="23957">MCAMILKNPTENSQFANFLANLTACFGNLSQFEQKIQEIADIAQLNLTQFEIDHLAVRMNNLETAQQWHMFLSMNANLLKQSEVNGRPISLFKLHQPLEFYGQSVSIIELPYPKNKIYPQEGWEHIEIVVPFLANESVEQWVSRLNDQFQFEQNPQLNVKISQPLVENERLPNPTIAISLKGTTNQNYCCLKLHPYDINAIILSEIII</sequence>
<dbReference type="PANTHER" id="PTHR37519">
    <property type="match status" value="1"/>
</dbReference>
<reference evidence="1 2" key="1">
    <citation type="submission" date="2018-11" db="EMBL/GenBank/DDBJ databases">
        <title>Genomic Encyclopedia of Type Strains, Phase IV (KMG-IV): sequencing the most valuable type-strain genomes for metagenomic binning, comparative biology and taxonomic classification.</title>
        <authorList>
            <person name="Goeker M."/>
        </authorList>
    </citation>
    <scope>NUCLEOTIDE SEQUENCE [LARGE SCALE GENOMIC DNA]</scope>
    <source>
        <strain evidence="1 2">DSM 27238</strain>
    </source>
</reference>
<accession>A0A3N4VS87</accession>
<dbReference type="InterPro" id="IPR029068">
    <property type="entry name" value="Glyas_Bleomycin-R_OHBP_Dase"/>
</dbReference>
<dbReference type="EMBL" id="RKQP01000004">
    <property type="protein sequence ID" value="RPE82789.1"/>
    <property type="molecule type" value="Genomic_DNA"/>
</dbReference>
<gene>
    <name evidence="1" type="ORF">EDC46_1465</name>
</gene>